<dbReference type="Proteomes" id="UP000008461">
    <property type="component" value="Chromosome"/>
</dbReference>
<reference key="2">
    <citation type="submission" date="2011-04" db="EMBL/GenBank/DDBJ databases">
        <title>Complete sequence of chromosome of Haliscomenobacter hydrossis DSM 1100.</title>
        <authorList>
            <consortium name="US DOE Joint Genome Institute (JGI-PGF)"/>
            <person name="Lucas S."/>
            <person name="Han J."/>
            <person name="Lapidus A."/>
            <person name="Bruce D."/>
            <person name="Goodwin L."/>
            <person name="Pitluck S."/>
            <person name="Peters L."/>
            <person name="Kyrpides N."/>
            <person name="Mavromatis K."/>
            <person name="Ivanova N."/>
            <person name="Ovchinnikova G."/>
            <person name="Pagani I."/>
            <person name="Daligault H."/>
            <person name="Detter J.C."/>
            <person name="Han C."/>
            <person name="Land M."/>
            <person name="Hauser L."/>
            <person name="Markowitz V."/>
            <person name="Cheng J.-F."/>
            <person name="Hugenholtz P."/>
            <person name="Woyke T."/>
            <person name="Wu D."/>
            <person name="Verbarg S."/>
            <person name="Frueling A."/>
            <person name="Brambilla E."/>
            <person name="Klenk H.-P."/>
            <person name="Eisen J.A."/>
        </authorList>
    </citation>
    <scope>NUCLEOTIDE SEQUENCE</scope>
    <source>
        <strain>DSM 1100</strain>
    </source>
</reference>
<evidence type="ECO:0000313" key="3">
    <source>
        <dbReference type="Proteomes" id="UP000008461"/>
    </source>
</evidence>
<reference evidence="2 3" key="1">
    <citation type="journal article" date="2011" name="Stand. Genomic Sci.">
        <title>Complete genome sequence of Haliscomenobacter hydrossis type strain (O).</title>
        <authorList>
            <consortium name="US DOE Joint Genome Institute (JGI-PGF)"/>
            <person name="Daligault H."/>
            <person name="Lapidus A."/>
            <person name="Zeytun A."/>
            <person name="Nolan M."/>
            <person name="Lucas S."/>
            <person name="Del Rio T.G."/>
            <person name="Tice H."/>
            <person name="Cheng J.F."/>
            <person name="Tapia R."/>
            <person name="Han C."/>
            <person name="Goodwin L."/>
            <person name="Pitluck S."/>
            <person name="Liolios K."/>
            <person name="Pagani I."/>
            <person name="Ivanova N."/>
            <person name="Huntemann M."/>
            <person name="Mavromatis K."/>
            <person name="Mikhailova N."/>
            <person name="Pati A."/>
            <person name="Chen A."/>
            <person name="Palaniappan K."/>
            <person name="Land M."/>
            <person name="Hauser L."/>
            <person name="Brambilla E.M."/>
            <person name="Rohde M."/>
            <person name="Verbarg S."/>
            <person name="Goker M."/>
            <person name="Bristow J."/>
            <person name="Eisen J.A."/>
            <person name="Markowitz V."/>
            <person name="Hugenholtz P."/>
            <person name="Kyrpides N.C."/>
            <person name="Klenk H.P."/>
            <person name="Woyke T."/>
        </authorList>
    </citation>
    <scope>NUCLEOTIDE SEQUENCE [LARGE SCALE GENOMIC DNA]</scope>
    <source>
        <strain evidence="3">ATCC 27775 / DSM 1100 / LMG 10767 / O</strain>
    </source>
</reference>
<dbReference type="Pfam" id="PF14292">
    <property type="entry name" value="SusE"/>
    <property type="match status" value="1"/>
</dbReference>
<evidence type="ECO:0000313" key="2">
    <source>
        <dbReference type="EMBL" id="AEE48302.1"/>
    </source>
</evidence>
<keyword evidence="3" id="KW-1185">Reference proteome</keyword>
<dbReference type="eggNOG" id="ENOG502Z9ND">
    <property type="taxonomic scope" value="Bacteria"/>
</dbReference>
<dbReference type="HOGENOM" id="CLU_042892_0_0_10"/>
<dbReference type="CDD" id="cd12967">
    <property type="entry name" value="CBM_SusE-F_like_u1"/>
    <property type="match status" value="1"/>
</dbReference>
<dbReference type="Gene3D" id="2.60.40.3620">
    <property type="match status" value="2"/>
</dbReference>
<dbReference type="CDD" id="cd12956">
    <property type="entry name" value="CBM_SusE-F_like"/>
    <property type="match status" value="1"/>
</dbReference>
<proteinExistence type="predicted"/>
<protein>
    <recommendedName>
        <fullName evidence="1">SusE outer membrane protein domain-containing protein</fullName>
    </recommendedName>
</protein>
<accession>F4KX74</accession>
<organism evidence="2 3">
    <name type="scientific">Haliscomenobacter hydrossis (strain ATCC 27775 / DSM 1100 / LMG 10767 / O)</name>
    <dbReference type="NCBI Taxonomy" id="760192"/>
    <lineage>
        <taxon>Bacteria</taxon>
        <taxon>Pseudomonadati</taxon>
        <taxon>Bacteroidota</taxon>
        <taxon>Saprospiria</taxon>
        <taxon>Saprospirales</taxon>
        <taxon>Haliscomenobacteraceae</taxon>
        <taxon>Haliscomenobacter</taxon>
    </lineage>
</organism>
<name>F4KX74_HALH1</name>
<dbReference type="GO" id="GO:2001070">
    <property type="term" value="F:starch binding"/>
    <property type="evidence" value="ECO:0007669"/>
    <property type="project" value="InterPro"/>
</dbReference>
<dbReference type="KEGG" id="hhy:Halhy_0391"/>
<dbReference type="InterPro" id="IPR025970">
    <property type="entry name" value="SusE"/>
</dbReference>
<dbReference type="OrthoDB" id="975117at2"/>
<dbReference type="AlphaFoldDB" id="F4KX74"/>
<dbReference type="RefSeq" id="WP_013762866.1">
    <property type="nucleotide sequence ID" value="NC_015510.1"/>
</dbReference>
<dbReference type="PROSITE" id="PS51257">
    <property type="entry name" value="PROKAR_LIPOPROTEIN"/>
    <property type="match status" value="1"/>
</dbReference>
<gene>
    <name evidence="2" type="ordered locus">Halhy_0391</name>
</gene>
<feature type="domain" description="SusE outer membrane protein" evidence="1">
    <location>
        <begin position="22"/>
        <end position="127"/>
    </location>
</feature>
<dbReference type="GO" id="GO:0019867">
    <property type="term" value="C:outer membrane"/>
    <property type="evidence" value="ECO:0007669"/>
    <property type="project" value="InterPro"/>
</dbReference>
<dbReference type="STRING" id="760192.Halhy_0391"/>
<dbReference type="EMBL" id="CP002691">
    <property type="protein sequence ID" value="AEE48302.1"/>
    <property type="molecule type" value="Genomic_DNA"/>
</dbReference>
<sequence length="345" mass="36815">MKNWFSKIFPVILIMAVLSCEKDEERLVVVPGAAPVLTASTAAPALKIEDASKEAVKFSWSAADFNYPAGVTYTLQLAKKGTDFKEPVEFNAGPALSKSYSVADLNTALLRLGIAPNSLGQLDVRVKAAVSALVPTLTSASASISATPYLVIIEYPSLYVPGGYQGWAPERAAKLASVKDNKIYEGFVYFGDASEFKMTDAPNWNNGVFGDVGDGSSKKIASPGNNFKVPSAGYYLLKADLNDKSWDAIKTTWGLIGSGTPGGWDSDTDLTYDAATGTWSATLNLKADEIKFRANDDWAINFGDTKADGLLDYGGDNIKVAVAGNYTVTLNLSVGGNYSYTLKKN</sequence>
<evidence type="ECO:0000259" key="1">
    <source>
        <dbReference type="Pfam" id="PF14292"/>
    </source>
</evidence>